<keyword evidence="13" id="KW-0675">Receptor</keyword>
<keyword evidence="3 8" id="KW-1134">Transmembrane beta strand</keyword>
<dbReference type="PANTHER" id="PTHR47234">
    <property type="match status" value="1"/>
</dbReference>
<evidence type="ECO:0000259" key="11">
    <source>
        <dbReference type="Pfam" id="PF00593"/>
    </source>
</evidence>
<evidence type="ECO:0000313" key="13">
    <source>
        <dbReference type="EMBL" id="SDD35924.1"/>
    </source>
</evidence>
<dbReference type="PANTHER" id="PTHR47234:SF2">
    <property type="entry name" value="TONB-DEPENDENT RECEPTOR"/>
    <property type="match status" value="1"/>
</dbReference>
<evidence type="ECO:0000256" key="7">
    <source>
        <dbReference type="ARBA" id="ARBA00023237"/>
    </source>
</evidence>
<evidence type="ECO:0000256" key="4">
    <source>
        <dbReference type="ARBA" id="ARBA00022692"/>
    </source>
</evidence>
<dbReference type="Proteomes" id="UP000183685">
    <property type="component" value="Unassembled WGS sequence"/>
</dbReference>
<organism evidence="13 14">
    <name type="scientific">Kordiimonas lacus</name>
    <dbReference type="NCBI Taxonomy" id="637679"/>
    <lineage>
        <taxon>Bacteria</taxon>
        <taxon>Pseudomonadati</taxon>
        <taxon>Pseudomonadota</taxon>
        <taxon>Alphaproteobacteria</taxon>
        <taxon>Kordiimonadales</taxon>
        <taxon>Kordiimonadaceae</taxon>
        <taxon>Kordiimonas</taxon>
    </lineage>
</organism>
<evidence type="ECO:0000313" key="14">
    <source>
        <dbReference type="Proteomes" id="UP000183685"/>
    </source>
</evidence>
<gene>
    <name evidence="13" type="ORF">SAMN04488071_0459</name>
</gene>
<dbReference type="InterPro" id="IPR000531">
    <property type="entry name" value="Beta-barrel_TonB"/>
</dbReference>
<keyword evidence="2 8" id="KW-0813">Transport</keyword>
<keyword evidence="6 8" id="KW-0472">Membrane</keyword>
<evidence type="ECO:0000256" key="9">
    <source>
        <dbReference type="RuleBase" id="RU003357"/>
    </source>
</evidence>
<name>A0A1G6U402_9PROT</name>
<keyword evidence="7 8" id="KW-0998">Cell outer membrane</keyword>
<evidence type="ECO:0000256" key="6">
    <source>
        <dbReference type="ARBA" id="ARBA00023136"/>
    </source>
</evidence>
<dbReference type="PROSITE" id="PS52016">
    <property type="entry name" value="TONB_DEPENDENT_REC_3"/>
    <property type="match status" value="1"/>
</dbReference>
<evidence type="ECO:0000256" key="8">
    <source>
        <dbReference type="PROSITE-ProRule" id="PRU01360"/>
    </source>
</evidence>
<reference evidence="13 14" key="1">
    <citation type="submission" date="2016-10" db="EMBL/GenBank/DDBJ databases">
        <authorList>
            <person name="de Groot N.N."/>
        </authorList>
    </citation>
    <scope>NUCLEOTIDE SEQUENCE [LARGE SCALE GENOMIC DNA]</scope>
    <source>
        <strain evidence="13 14">CGMCC 1.9109</strain>
    </source>
</reference>
<keyword evidence="5 9" id="KW-0798">TonB box</keyword>
<protein>
    <submittedName>
        <fullName evidence="13">TonB-dependent Receptor Plug Domain</fullName>
    </submittedName>
</protein>
<dbReference type="AlphaFoldDB" id="A0A1G6U402"/>
<keyword evidence="14" id="KW-1185">Reference proteome</keyword>
<keyword evidence="10" id="KW-0732">Signal</keyword>
<feature type="domain" description="TonB-dependent receptor plug" evidence="12">
    <location>
        <begin position="53"/>
        <end position="172"/>
    </location>
</feature>
<dbReference type="Pfam" id="PF00593">
    <property type="entry name" value="TonB_dep_Rec_b-barrel"/>
    <property type="match status" value="1"/>
</dbReference>
<dbReference type="EMBL" id="FNAK01000001">
    <property type="protein sequence ID" value="SDD35924.1"/>
    <property type="molecule type" value="Genomic_DNA"/>
</dbReference>
<dbReference type="Pfam" id="PF07715">
    <property type="entry name" value="Plug"/>
    <property type="match status" value="1"/>
</dbReference>
<evidence type="ECO:0000256" key="10">
    <source>
        <dbReference type="SAM" id="SignalP"/>
    </source>
</evidence>
<dbReference type="Gene3D" id="2.170.130.10">
    <property type="entry name" value="TonB-dependent receptor, plug domain"/>
    <property type="match status" value="1"/>
</dbReference>
<evidence type="ECO:0000256" key="2">
    <source>
        <dbReference type="ARBA" id="ARBA00022448"/>
    </source>
</evidence>
<dbReference type="OrthoDB" id="7051241at2"/>
<proteinExistence type="inferred from homology"/>
<dbReference type="InterPro" id="IPR012910">
    <property type="entry name" value="Plug_dom"/>
</dbReference>
<accession>A0A1G6U402</accession>
<dbReference type="SUPFAM" id="SSF56935">
    <property type="entry name" value="Porins"/>
    <property type="match status" value="1"/>
</dbReference>
<comment type="subcellular location">
    <subcellularLocation>
        <location evidence="1 8">Cell outer membrane</location>
        <topology evidence="1 8">Multi-pass membrane protein</topology>
    </subcellularLocation>
</comment>
<dbReference type="Gene3D" id="2.40.170.20">
    <property type="entry name" value="TonB-dependent receptor, beta-barrel domain"/>
    <property type="match status" value="1"/>
</dbReference>
<feature type="signal peptide" evidence="10">
    <location>
        <begin position="1"/>
        <end position="27"/>
    </location>
</feature>
<dbReference type="GO" id="GO:0009279">
    <property type="term" value="C:cell outer membrane"/>
    <property type="evidence" value="ECO:0007669"/>
    <property type="project" value="UniProtKB-SubCell"/>
</dbReference>
<evidence type="ECO:0000256" key="5">
    <source>
        <dbReference type="ARBA" id="ARBA00023077"/>
    </source>
</evidence>
<sequence>MRQNRLFKTTALTAGCLAFLASGSVMAQDGSDEEFTIEEVVVTGTYLKGKSQFTSPSPLAVIGADNLNQIGASNVADLVQTLTINNGAQNNPDAFTQNGTTGTSNFNLRGLGVASTLVLLNGRRQVVAGTVTNDGIAFVDTSSLVPQIAVRRIEIVKDGAAAIYGTDAVAGVVNFITDDDFEGVEASVKYQTLTDQGSQSDALYQAKFGWGNDTTHVMGAFSYYDRTPLTTEERRLSQTADDSSVLGNPGAYYVPSIIAAVGSVVPVIDPTGCEEVGGQANVAVDIGVARIGTCGFDFGDYFNLVPEEERKQAYAVVTQQLGDNHQLRVEGGWADTEARRGNSPTFPYLQLSQAGVPAYHPGNPFGQGVTFLGRAIGNGGEVSPNLTTSETYRFNIELTGDINDTWSYDVGFTIADNSYVLNTEDTLTANFQRALAGFGGNNCDIGAGVPGANGCLFYNPFATSYSTLPNSPEVLDYIIGTQVIDGSSNTKVVDAVLSGSIGSTPAGDIGIAVGMQYRSEFWGRDYDDVSNADGFAFLIGNQDFSEDRSAVGLFAETLIPITDQIDLSLALRNESYGGDIGSTTDPKISLLYRPMDSLSLRGSYSTSFRAPSVLQVAGGTTALEQVSDPVTGGTAFAAVRSVAPDGGRDIRPETGKAWNFGASYSGNSGFEFDIDYWNYKFEDVIIAENSQAVVNAFPTDPSRVFRSGENGTSGTILLVFVDFLNASSVETQGFDVNARYTFDTDYGTFQPFFEATHVLKYDLEDPQAGAVDGAGNRNFSNFGSPTPSWRFNTGMSWTNEDHDFRFYIRHISGMDDDQNAGSRVGAMTTVDAQYTFNLGGLFDGGDGSSIQLGVINAFDKAPPYVSTNGGYESRTHDPRGRMVYAKLSASF</sequence>
<comment type="similarity">
    <text evidence="8 9">Belongs to the TonB-dependent receptor family.</text>
</comment>
<dbReference type="InterPro" id="IPR039426">
    <property type="entry name" value="TonB-dep_rcpt-like"/>
</dbReference>
<evidence type="ECO:0000256" key="3">
    <source>
        <dbReference type="ARBA" id="ARBA00022452"/>
    </source>
</evidence>
<keyword evidence="4 8" id="KW-0812">Transmembrane</keyword>
<dbReference type="STRING" id="637679.GCA_001550055_00430"/>
<dbReference type="InterPro" id="IPR037066">
    <property type="entry name" value="Plug_dom_sf"/>
</dbReference>
<dbReference type="InterPro" id="IPR036942">
    <property type="entry name" value="Beta-barrel_TonB_sf"/>
</dbReference>
<feature type="domain" description="TonB-dependent receptor-like beta-barrel" evidence="11">
    <location>
        <begin position="356"/>
        <end position="856"/>
    </location>
</feature>
<evidence type="ECO:0000259" key="12">
    <source>
        <dbReference type="Pfam" id="PF07715"/>
    </source>
</evidence>
<feature type="chain" id="PRO_5010310678" evidence="10">
    <location>
        <begin position="28"/>
        <end position="891"/>
    </location>
</feature>
<evidence type="ECO:0000256" key="1">
    <source>
        <dbReference type="ARBA" id="ARBA00004571"/>
    </source>
</evidence>